<dbReference type="PANTHER" id="PTHR13318">
    <property type="entry name" value="PARTNER OF PAIRED, ISOFORM B-RELATED"/>
    <property type="match status" value="1"/>
</dbReference>
<dbReference type="RefSeq" id="WP_145370554.1">
    <property type="nucleotide sequence ID" value="NZ_CP036275.1"/>
</dbReference>
<evidence type="ECO:0000313" key="3">
    <source>
        <dbReference type="Proteomes" id="UP000320496"/>
    </source>
</evidence>
<name>A0A517ZA46_9PLAN</name>
<feature type="signal peptide" evidence="1">
    <location>
        <begin position="1"/>
        <end position="21"/>
    </location>
</feature>
<reference evidence="2 3" key="1">
    <citation type="submission" date="2019-02" db="EMBL/GenBank/DDBJ databases">
        <title>Deep-cultivation of Planctomycetes and their phenomic and genomic characterization uncovers novel biology.</title>
        <authorList>
            <person name="Wiegand S."/>
            <person name="Jogler M."/>
            <person name="Boedeker C."/>
            <person name="Pinto D."/>
            <person name="Vollmers J."/>
            <person name="Rivas-Marin E."/>
            <person name="Kohn T."/>
            <person name="Peeters S.H."/>
            <person name="Heuer A."/>
            <person name="Rast P."/>
            <person name="Oberbeckmann S."/>
            <person name="Bunk B."/>
            <person name="Jeske O."/>
            <person name="Meyerdierks A."/>
            <person name="Storesund J.E."/>
            <person name="Kallscheuer N."/>
            <person name="Luecker S."/>
            <person name="Lage O.M."/>
            <person name="Pohl T."/>
            <person name="Merkel B.J."/>
            <person name="Hornburger P."/>
            <person name="Mueller R.-W."/>
            <person name="Bruemmer F."/>
            <person name="Labrenz M."/>
            <person name="Spormann A.M."/>
            <person name="Op den Camp H."/>
            <person name="Overmann J."/>
            <person name="Amann R."/>
            <person name="Jetten M.S.M."/>
            <person name="Mascher T."/>
            <person name="Medema M.H."/>
            <person name="Devos D.P."/>
            <person name="Kaster A.-K."/>
            <person name="Ovreas L."/>
            <person name="Rohde M."/>
            <person name="Galperin M.Y."/>
            <person name="Jogler C."/>
        </authorList>
    </citation>
    <scope>NUCLEOTIDE SEQUENCE [LARGE SCALE GENOMIC DNA]</scope>
    <source>
        <strain evidence="2 3">Mal4</strain>
    </source>
</reference>
<gene>
    <name evidence="2" type="ORF">Mal4_37070</name>
</gene>
<dbReference type="AlphaFoldDB" id="A0A517ZA46"/>
<dbReference type="GO" id="GO:0031146">
    <property type="term" value="P:SCF-dependent proteasomal ubiquitin-dependent protein catabolic process"/>
    <property type="evidence" value="ECO:0007669"/>
    <property type="project" value="TreeGrafter"/>
</dbReference>
<dbReference type="EMBL" id="CP036275">
    <property type="protein sequence ID" value="QDU39365.1"/>
    <property type="molecule type" value="Genomic_DNA"/>
</dbReference>
<dbReference type="Proteomes" id="UP000320496">
    <property type="component" value="Chromosome"/>
</dbReference>
<organism evidence="2 3">
    <name type="scientific">Maioricimonas rarisocia</name>
    <dbReference type="NCBI Taxonomy" id="2528026"/>
    <lineage>
        <taxon>Bacteria</taxon>
        <taxon>Pseudomonadati</taxon>
        <taxon>Planctomycetota</taxon>
        <taxon>Planctomycetia</taxon>
        <taxon>Planctomycetales</taxon>
        <taxon>Planctomycetaceae</taxon>
        <taxon>Maioricimonas</taxon>
    </lineage>
</organism>
<accession>A0A517ZA46</accession>
<dbReference type="GO" id="GO:0019005">
    <property type="term" value="C:SCF ubiquitin ligase complex"/>
    <property type="evidence" value="ECO:0007669"/>
    <property type="project" value="TreeGrafter"/>
</dbReference>
<dbReference type="InterPro" id="IPR032675">
    <property type="entry name" value="LRR_dom_sf"/>
</dbReference>
<sequence length="248" mass="26886" precursor="true">MTSHSATLRLVSLLLLPVLLAMQGCGAPAPDPAPMSTLDSTHEATWTDQIAAVREGASREVVVTETPVAEEELEMLGKGCESLEVLDIGTLKSPSVADDLTVLQALPHLRRVRFGFEVDDAMLETLAATESLRAINLPKGTFSDAGLAKLAELPELELLRFHSPHVTDAGMQSIAAMPSLRFLHLIDVPITDDGIAALHEMDQLESLYIDGGACTDDGLRALLQALPELHFHRDQLHLPDDPHRHPHD</sequence>
<keyword evidence="3" id="KW-1185">Reference proteome</keyword>
<feature type="chain" id="PRO_5021830079" description="Leucine Rich repeats (2 copies)" evidence="1">
    <location>
        <begin position="22"/>
        <end position="248"/>
    </location>
</feature>
<evidence type="ECO:0008006" key="4">
    <source>
        <dbReference type="Google" id="ProtNLM"/>
    </source>
</evidence>
<dbReference type="Gene3D" id="3.80.10.10">
    <property type="entry name" value="Ribonuclease Inhibitor"/>
    <property type="match status" value="1"/>
</dbReference>
<proteinExistence type="predicted"/>
<dbReference type="SUPFAM" id="SSF52047">
    <property type="entry name" value="RNI-like"/>
    <property type="match status" value="1"/>
</dbReference>
<dbReference type="OrthoDB" id="272105at2"/>
<evidence type="ECO:0000313" key="2">
    <source>
        <dbReference type="EMBL" id="QDU39365.1"/>
    </source>
</evidence>
<dbReference type="PANTHER" id="PTHR13318:SF105">
    <property type="entry name" value="F-BOX_LRR-REPEAT PROTEIN 3"/>
    <property type="match status" value="1"/>
</dbReference>
<evidence type="ECO:0000256" key="1">
    <source>
        <dbReference type="SAM" id="SignalP"/>
    </source>
</evidence>
<dbReference type="KEGG" id="mri:Mal4_37070"/>
<protein>
    <recommendedName>
        <fullName evidence="4">Leucine Rich repeats (2 copies)</fullName>
    </recommendedName>
</protein>
<keyword evidence="1" id="KW-0732">Signal</keyword>